<dbReference type="NCBIfam" id="TIGR02097">
    <property type="entry name" value="yccV"/>
    <property type="match status" value="1"/>
</dbReference>
<evidence type="ECO:0000313" key="3">
    <source>
        <dbReference type="Proteomes" id="UP001075354"/>
    </source>
</evidence>
<evidence type="ECO:0000259" key="1">
    <source>
        <dbReference type="SMART" id="SM00992"/>
    </source>
</evidence>
<dbReference type="InterPro" id="IPR053189">
    <property type="entry name" value="Clp_protease_adapter_ClpF"/>
</dbReference>
<feature type="domain" description="Hemimethylated DNA-binding" evidence="1">
    <location>
        <begin position="118"/>
        <end position="223"/>
    </location>
</feature>
<organism evidence="2 3">
    <name type="scientific">Megalurothrips usitatus</name>
    <name type="common">bean blossom thrips</name>
    <dbReference type="NCBI Taxonomy" id="439358"/>
    <lineage>
        <taxon>Eukaryota</taxon>
        <taxon>Metazoa</taxon>
        <taxon>Ecdysozoa</taxon>
        <taxon>Arthropoda</taxon>
        <taxon>Hexapoda</taxon>
        <taxon>Insecta</taxon>
        <taxon>Pterygota</taxon>
        <taxon>Neoptera</taxon>
        <taxon>Paraneoptera</taxon>
        <taxon>Thysanoptera</taxon>
        <taxon>Terebrantia</taxon>
        <taxon>Thripoidea</taxon>
        <taxon>Thripidae</taxon>
        <taxon>Megalurothrips</taxon>
    </lineage>
</organism>
<dbReference type="GO" id="GO:0003677">
    <property type="term" value="F:DNA binding"/>
    <property type="evidence" value="ECO:0007669"/>
    <property type="project" value="InterPro"/>
</dbReference>
<comment type="caution">
    <text evidence="2">The sequence shown here is derived from an EMBL/GenBank/DDBJ whole genome shotgun (WGS) entry which is preliminary data.</text>
</comment>
<proteinExistence type="predicted"/>
<dbReference type="InterPro" id="IPR011722">
    <property type="entry name" value="Hemimethylated_DNA-bd_dom"/>
</dbReference>
<dbReference type="Proteomes" id="UP001075354">
    <property type="component" value="Chromosome 5"/>
</dbReference>
<reference evidence="2" key="1">
    <citation type="submission" date="2022-12" db="EMBL/GenBank/DDBJ databases">
        <title>Chromosome-level genome assembly of the bean flower thrips Megalurothrips usitatus.</title>
        <authorList>
            <person name="Ma L."/>
            <person name="Liu Q."/>
            <person name="Li H."/>
            <person name="Cai W."/>
        </authorList>
    </citation>
    <scope>NUCLEOTIDE SEQUENCE</scope>
    <source>
        <strain evidence="2">Cailab_2022a</strain>
    </source>
</reference>
<accession>A0AAV7XSL4</accession>
<name>A0AAV7XSL4_9NEOP</name>
<evidence type="ECO:0000313" key="2">
    <source>
        <dbReference type="EMBL" id="KAJ1527706.1"/>
    </source>
</evidence>
<sequence>MPLTYREAVQIGLLLACVPLQYMLSMNMELEQSSAIGRILSADFQYFKDNWLSTEAWAQAALESLNFIFSGVVPVSSPNTYYGTVAENESPAYEVLRFRQERGYFASSRNIRWKRPSHMQFRIGQVVKHRNEGYTGVIIGWDLKARASETWLFREYGDLQALRNWPHYAILVDERDPISTATMAPEATYVVQQELELMPNTEVQHSILENFFVAYDGGQYIAQDWLKSLYPKD</sequence>
<dbReference type="EMBL" id="JAPTSV010000005">
    <property type="protein sequence ID" value="KAJ1527706.1"/>
    <property type="molecule type" value="Genomic_DNA"/>
</dbReference>
<dbReference type="Pfam" id="PF08755">
    <property type="entry name" value="YccV-like"/>
    <property type="match status" value="1"/>
</dbReference>
<dbReference type="Gene3D" id="2.30.30.390">
    <property type="entry name" value="Hemimethylated DNA-binding domain"/>
    <property type="match status" value="1"/>
</dbReference>
<dbReference type="PANTHER" id="PTHR48439">
    <property type="entry name" value="HEMIMETHYLATED DNA-BINDING DOMAIN-CONTAINING PROTEIN"/>
    <property type="match status" value="1"/>
</dbReference>
<gene>
    <name evidence="2" type="ORF">ONE63_007665</name>
</gene>
<dbReference type="AlphaFoldDB" id="A0AAV7XSL4"/>
<dbReference type="PANTHER" id="PTHR48439:SF1">
    <property type="entry name" value="HEMIMETHYLATED DNA-BINDING DOMAIN-CONTAINING PROTEIN"/>
    <property type="match status" value="1"/>
</dbReference>
<keyword evidence="3" id="KW-1185">Reference proteome</keyword>
<dbReference type="InterPro" id="IPR036623">
    <property type="entry name" value="Hemimethylated_DNA-bd_sf"/>
</dbReference>
<dbReference type="SUPFAM" id="SSF141255">
    <property type="entry name" value="YccV-like"/>
    <property type="match status" value="1"/>
</dbReference>
<dbReference type="SMART" id="SM00992">
    <property type="entry name" value="YccV-like"/>
    <property type="match status" value="1"/>
</dbReference>
<protein>
    <recommendedName>
        <fullName evidence="1">Hemimethylated DNA-binding domain-containing protein</fullName>
    </recommendedName>
</protein>